<gene>
    <name evidence="2" type="ORF">DCF15_18845</name>
</gene>
<protein>
    <submittedName>
        <fullName evidence="2">Transposase</fullName>
    </submittedName>
</protein>
<dbReference type="EMBL" id="QBMP01000267">
    <property type="protein sequence ID" value="PZO47628.1"/>
    <property type="molecule type" value="Genomic_DNA"/>
</dbReference>
<dbReference type="GO" id="GO:0004803">
    <property type="term" value="F:transposase activity"/>
    <property type="evidence" value="ECO:0007669"/>
    <property type="project" value="InterPro"/>
</dbReference>
<dbReference type="AlphaFoldDB" id="A0A2W4YXX3"/>
<organism evidence="2 3">
    <name type="scientific">Phormidesmis priestleyi</name>
    <dbReference type="NCBI Taxonomy" id="268141"/>
    <lineage>
        <taxon>Bacteria</taxon>
        <taxon>Bacillati</taxon>
        <taxon>Cyanobacteriota</taxon>
        <taxon>Cyanophyceae</taxon>
        <taxon>Leptolyngbyales</taxon>
        <taxon>Leptolyngbyaceae</taxon>
        <taxon>Phormidesmis</taxon>
    </lineage>
</organism>
<dbReference type="InterPro" id="IPR002559">
    <property type="entry name" value="Transposase_11"/>
</dbReference>
<dbReference type="Proteomes" id="UP000249794">
    <property type="component" value="Unassembled WGS sequence"/>
</dbReference>
<evidence type="ECO:0000259" key="1">
    <source>
        <dbReference type="Pfam" id="PF01609"/>
    </source>
</evidence>
<dbReference type="GO" id="GO:0003677">
    <property type="term" value="F:DNA binding"/>
    <property type="evidence" value="ECO:0007669"/>
    <property type="project" value="InterPro"/>
</dbReference>
<dbReference type="GO" id="GO:0006313">
    <property type="term" value="P:DNA transposition"/>
    <property type="evidence" value="ECO:0007669"/>
    <property type="project" value="InterPro"/>
</dbReference>
<proteinExistence type="predicted"/>
<dbReference type="Pfam" id="PF01609">
    <property type="entry name" value="DDE_Tnp_1"/>
    <property type="match status" value="1"/>
</dbReference>
<dbReference type="InterPro" id="IPR012337">
    <property type="entry name" value="RNaseH-like_sf"/>
</dbReference>
<sequence>MLQHAQGLVYSLISLMPSVYQKASLKAVLGLFLDAQGHALPEHTQVKSASSLSRFFNRYRWSTRQVIRTTRAAILKQLSTHPIRKGVPVRLLIDLSTLKKTGKFWQLSTPTDDIDAPDPWVRMLNGKRGLHLVVLYIIIGERRIPWSFRVWRGQGHPSPNHLACQLLASVPKALVKGRTVIVQADTEFGTVEFLNAVYQRKWRAVVGVKNSRLLQDGRHLKDLPGNAKRGLQVYLKDIDYPLTVSWFWLKRADNKRELRFVASTYPYSGVYLVRLGRKRWAIEGFFKTAKHQFGLHCFGQSTKIGVYRWLILSLIAYLLAHWVNLWAGPPVLDWKATARLTLEKLLPSVLWSQLLRKIKRSADIAAYYGFEIIIRSLPDAAYQDWCKI</sequence>
<reference evidence="3" key="1">
    <citation type="submission" date="2018-04" db="EMBL/GenBank/DDBJ databases">
        <authorList>
            <person name="Cornet L."/>
        </authorList>
    </citation>
    <scope>NUCLEOTIDE SEQUENCE [LARGE SCALE GENOMIC DNA]</scope>
</reference>
<evidence type="ECO:0000313" key="2">
    <source>
        <dbReference type="EMBL" id="PZO47628.1"/>
    </source>
</evidence>
<accession>A0A2W4YXX3</accession>
<evidence type="ECO:0000313" key="3">
    <source>
        <dbReference type="Proteomes" id="UP000249794"/>
    </source>
</evidence>
<reference evidence="2 3" key="2">
    <citation type="submission" date="2018-06" db="EMBL/GenBank/DDBJ databases">
        <title>Metagenomic assembly of (sub)arctic Cyanobacteria and their associated microbiome from non-axenic cultures.</title>
        <authorList>
            <person name="Baurain D."/>
        </authorList>
    </citation>
    <scope>NUCLEOTIDE SEQUENCE [LARGE SCALE GENOMIC DNA]</scope>
    <source>
        <strain evidence="2">ULC027bin1</strain>
    </source>
</reference>
<dbReference type="SUPFAM" id="SSF53098">
    <property type="entry name" value="Ribonuclease H-like"/>
    <property type="match status" value="1"/>
</dbReference>
<comment type="caution">
    <text evidence="2">The sequence shown here is derived from an EMBL/GenBank/DDBJ whole genome shotgun (WGS) entry which is preliminary data.</text>
</comment>
<feature type="domain" description="Transposase IS4-like" evidence="1">
    <location>
        <begin position="129"/>
        <end position="319"/>
    </location>
</feature>
<name>A0A2W4YXX3_9CYAN</name>